<dbReference type="AlphaFoldDB" id="A0A2P2KI33"/>
<dbReference type="EMBL" id="GGEC01024921">
    <property type="protein sequence ID" value="MBX05405.1"/>
    <property type="molecule type" value="Transcribed_RNA"/>
</dbReference>
<evidence type="ECO:0000313" key="1">
    <source>
        <dbReference type="EMBL" id="MBX05405.1"/>
    </source>
</evidence>
<proteinExistence type="predicted"/>
<organism evidence="1">
    <name type="scientific">Rhizophora mucronata</name>
    <name type="common">Asiatic mangrove</name>
    <dbReference type="NCBI Taxonomy" id="61149"/>
    <lineage>
        <taxon>Eukaryota</taxon>
        <taxon>Viridiplantae</taxon>
        <taxon>Streptophyta</taxon>
        <taxon>Embryophyta</taxon>
        <taxon>Tracheophyta</taxon>
        <taxon>Spermatophyta</taxon>
        <taxon>Magnoliopsida</taxon>
        <taxon>eudicotyledons</taxon>
        <taxon>Gunneridae</taxon>
        <taxon>Pentapetalae</taxon>
        <taxon>rosids</taxon>
        <taxon>fabids</taxon>
        <taxon>Malpighiales</taxon>
        <taxon>Rhizophoraceae</taxon>
        <taxon>Rhizophora</taxon>
    </lineage>
</organism>
<dbReference type="EMBL" id="GGEC01024922">
    <property type="protein sequence ID" value="MBX05406.1"/>
    <property type="molecule type" value="Transcribed_RNA"/>
</dbReference>
<reference evidence="1" key="1">
    <citation type="submission" date="2018-02" db="EMBL/GenBank/DDBJ databases">
        <title>Rhizophora mucronata_Transcriptome.</title>
        <authorList>
            <person name="Meera S.P."/>
            <person name="Sreeshan A."/>
            <person name="Augustine A."/>
        </authorList>
    </citation>
    <scope>NUCLEOTIDE SEQUENCE</scope>
    <source>
        <tissue evidence="1">Leaf</tissue>
    </source>
</reference>
<sequence>MLHKWYNWETPQSQLWRKDLRYSHFRRLSEEGAPIDRDDRQPRSLCPLLLKYLLG</sequence>
<accession>A0A2P2KI33</accession>
<protein>
    <submittedName>
        <fullName evidence="1">Uncharacterized protein</fullName>
    </submittedName>
</protein>
<name>A0A2P2KI33_RHIMU</name>